<dbReference type="Proteomes" id="UP000031524">
    <property type="component" value="Chromosome"/>
</dbReference>
<evidence type="ECO:0000313" key="2">
    <source>
        <dbReference type="EMBL" id="AJE32275.1"/>
    </source>
</evidence>
<dbReference type="RefSeq" id="WP_040084930.1">
    <property type="nucleotide sequence ID" value="NZ_BCSU01000004.1"/>
</dbReference>
<accession>A0A0B5D0D7</accession>
<dbReference type="Pfam" id="PF12770">
    <property type="entry name" value="CHAT"/>
    <property type="match status" value="1"/>
</dbReference>
<name>A0A0B5D0D7_9CORY</name>
<keyword evidence="3" id="KW-1185">Reference proteome</keyword>
<evidence type="ECO:0000259" key="1">
    <source>
        <dbReference type="Pfam" id="PF12770"/>
    </source>
</evidence>
<organism evidence="2 3">
    <name type="scientific">Corynebacterium humireducens NBRC 106098 = DSM 45392</name>
    <dbReference type="NCBI Taxonomy" id="1223515"/>
    <lineage>
        <taxon>Bacteria</taxon>
        <taxon>Bacillati</taxon>
        <taxon>Actinomycetota</taxon>
        <taxon>Actinomycetes</taxon>
        <taxon>Mycobacteriales</taxon>
        <taxon>Corynebacteriaceae</taxon>
        <taxon>Corynebacterium</taxon>
    </lineage>
</organism>
<dbReference type="KEGG" id="chm:B842_02110"/>
<evidence type="ECO:0000313" key="3">
    <source>
        <dbReference type="Proteomes" id="UP000031524"/>
    </source>
</evidence>
<proteinExistence type="predicted"/>
<dbReference type="OrthoDB" id="3723950at2"/>
<dbReference type="AlphaFoldDB" id="A0A0B5D0D7"/>
<reference evidence="2 3" key="1">
    <citation type="submission" date="2013-04" db="EMBL/GenBank/DDBJ databases">
        <title>Complete genome sequence of Corynebacterium humireducens DSM 45392(T), isolated from a wastewater-fed microbial fuel cell.</title>
        <authorList>
            <person name="Ruckert C."/>
            <person name="Albersmeier A."/>
            <person name="Kalinowski J."/>
        </authorList>
    </citation>
    <scope>NUCLEOTIDE SEQUENCE [LARGE SCALE GENOMIC DNA]</scope>
    <source>
        <strain evidence="3">MFC-5</strain>
    </source>
</reference>
<protein>
    <recommendedName>
        <fullName evidence="1">CHAT domain-containing protein</fullName>
    </recommendedName>
</protein>
<gene>
    <name evidence="2" type="ORF">B842_02110</name>
</gene>
<feature type="domain" description="CHAT" evidence="1">
    <location>
        <begin position="78"/>
        <end position="370"/>
    </location>
</feature>
<dbReference type="STRING" id="1223515.B842_02110"/>
<dbReference type="EMBL" id="CP005286">
    <property type="protein sequence ID" value="AJE32275.1"/>
    <property type="molecule type" value="Genomic_DNA"/>
</dbReference>
<sequence>MSRVFLTYADAVHTYFSWRVEGSAEVRTARISPERNAALRDSFARSFPDAVPGETQEEALRRTFHDGAFRSPQDTWTYLSQLSQLLLPPELLRNFHPARRRQLLIRPSPGLAQVPWALLPTGRKDRMLGDVADVSLYAPDSVVALAPEPRPGAQPAGELMVIDPKIPGQPPTGPLGSVLGRPTPTDPLAALLRPTTVPEAVTYPELARTTLGREEFLSLSARARSLLFVGHVSAAGVESASAESSTLHLAEPVSAGDLLRAGWQAPARVGLLGCGSGSDLRYPEPFGLATTAVACGADTVVASLWTLPTEAALDTLDAGVQPLRELILATDRALRAEDPVRSLLDWQLAKARAWYAEGRAADNPAWWAAPAVWRLDRQG</sequence>
<dbReference type="HOGENOM" id="CLU_647018_0_0_11"/>
<dbReference type="InterPro" id="IPR024983">
    <property type="entry name" value="CHAT_dom"/>
</dbReference>